<proteinExistence type="inferred from homology"/>
<keyword evidence="4" id="KW-0378">Hydrolase</keyword>
<dbReference type="InterPro" id="IPR036895">
    <property type="entry name" value="Uracil-DNA_glycosylase-like_sf"/>
</dbReference>
<gene>
    <name evidence="9" type="ORF">L9F63_009779</name>
</gene>
<protein>
    <recommendedName>
        <fullName evidence="8">Uracil-DNA glycosylase-like domain-containing protein</fullName>
    </recommendedName>
</protein>
<dbReference type="EMBL" id="JASPKZ010000463">
    <property type="protein sequence ID" value="KAJ9599951.1"/>
    <property type="molecule type" value="Genomic_DNA"/>
</dbReference>
<dbReference type="PANTHER" id="PTHR13235">
    <property type="entry name" value="SINGLE-STRAND SELECTIVE MONOFUNCTIONAL URACIL DNA GLYCOSYLASE"/>
    <property type="match status" value="1"/>
</dbReference>
<evidence type="ECO:0000259" key="8">
    <source>
        <dbReference type="Pfam" id="PF03167"/>
    </source>
</evidence>
<keyword evidence="6" id="KW-0234">DNA repair</keyword>
<keyword evidence="10" id="KW-1185">Reference proteome</keyword>
<dbReference type="GO" id="GO:0003677">
    <property type="term" value="F:DNA binding"/>
    <property type="evidence" value="ECO:0007669"/>
    <property type="project" value="UniProtKB-KW"/>
</dbReference>
<reference evidence="9" key="1">
    <citation type="journal article" date="2023" name="IScience">
        <title>Live-bearing cockroach genome reveals convergent evolutionary mechanisms linked to viviparity in insects and beyond.</title>
        <authorList>
            <person name="Fouks B."/>
            <person name="Harrison M.C."/>
            <person name="Mikhailova A.A."/>
            <person name="Marchal E."/>
            <person name="English S."/>
            <person name="Carruthers M."/>
            <person name="Jennings E.C."/>
            <person name="Chiamaka E.L."/>
            <person name="Frigard R.A."/>
            <person name="Pippel M."/>
            <person name="Attardo G.M."/>
            <person name="Benoit J.B."/>
            <person name="Bornberg-Bauer E."/>
            <person name="Tobe S.S."/>
        </authorList>
    </citation>
    <scope>NUCLEOTIDE SEQUENCE</scope>
    <source>
        <strain evidence="9">Stay&amp;Tobe</strain>
    </source>
</reference>
<comment type="subcellular location">
    <subcellularLocation>
        <location evidence="1">Nucleus</location>
    </subcellularLocation>
</comment>
<keyword evidence="7" id="KW-0539">Nucleus</keyword>
<sequence>IRVCGVKMITENEKLEDKVPNKLLAIELTQCLKLKTLTFSHPVEFIYNPLEYAYDMHSNFIHKFCQTTKRILFLGMNPGPWGMSQTGVPFGQIAAVKDWLQVSGEVGRPEIEHPSRQVTGLNCTRSEVSGQRFWGFFRELCGSPEVFFKHAFVHNLCPLAFMSSSGKNVTPLELKAAERRSLYSICDESLREVVQLLQVEIIIGIGKFAETRANSAIKGLEHNIKVTSIPHPSPRNLGCKNWPQDVRKRLEELDLLSVLSPEHS</sequence>
<evidence type="ECO:0000256" key="2">
    <source>
        <dbReference type="ARBA" id="ARBA00007889"/>
    </source>
</evidence>
<evidence type="ECO:0000256" key="5">
    <source>
        <dbReference type="ARBA" id="ARBA00023125"/>
    </source>
</evidence>
<dbReference type="GO" id="GO:0017065">
    <property type="term" value="F:single-strand selective uracil DNA N-glycosylase activity"/>
    <property type="evidence" value="ECO:0007669"/>
    <property type="project" value="InterPro"/>
</dbReference>
<reference evidence="9" key="2">
    <citation type="submission" date="2023-05" db="EMBL/GenBank/DDBJ databases">
        <authorList>
            <person name="Fouks B."/>
        </authorList>
    </citation>
    <scope>NUCLEOTIDE SEQUENCE</scope>
    <source>
        <strain evidence="9">Stay&amp;Tobe</strain>
        <tissue evidence="9">Testes</tissue>
    </source>
</reference>
<dbReference type="InterPro" id="IPR005122">
    <property type="entry name" value="Uracil-DNA_glycosylase-like"/>
</dbReference>
<evidence type="ECO:0000256" key="6">
    <source>
        <dbReference type="ARBA" id="ARBA00023204"/>
    </source>
</evidence>
<dbReference type="CDD" id="cd19374">
    <property type="entry name" value="UDG-F3_SMUG1-like"/>
    <property type="match status" value="1"/>
</dbReference>
<name>A0AAD8ERQ3_DIPPU</name>
<comment type="caution">
    <text evidence="9">The sequence shown here is derived from an EMBL/GenBank/DDBJ whole genome shotgun (WGS) entry which is preliminary data.</text>
</comment>
<evidence type="ECO:0000313" key="10">
    <source>
        <dbReference type="Proteomes" id="UP001233999"/>
    </source>
</evidence>
<evidence type="ECO:0000313" key="9">
    <source>
        <dbReference type="EMBL" id="KAJ9599951.1"/>
    </source>
</evidence>
<dbReference type="FunFam" id="3.40.470.10:FF:000005">
    <property type="entry name" value="Single-strand selective monofunctional uracil DNA glycosylase"/>
    <property type="match status" value="1"/>
</dbReference>
<dbReference type="Pfam" id="PF03167">
    <property type="entry name" value="UDG"/>
    <property type="match status" value="1"/>
</dbReference>
<evidence type="ECO:0000256" key="3">
    <source>
        <dbReference type="ARBA" id="ARBA00022763"/>
    </source>
</evidence>
<dbReference type="AlphaFoldDB" id="A0AAD8ERQ3"/>
<dbReference type="GO" id="GO:0000703">
    <property type="term" value="F:oxidized pyrimidine nucleobase lesion DNA N-glycosylase activity"/>
    <property type="evidence" value="ECO:0007669"/>
    <property type="project" value="TreeGrafter"/>
</dbReference>
<keyword evidence="5" id="KW-0238">DNA-binding</keyword>
<dbReference type="PANTHER" id="PTHR13235:SF2">
    <property type="entry name" value="SINGLE-STRAND SELECTIVE MONOFUNCTIONAL URACIL DNA GLYCOSYLASE"/>
    <property type="match status" value="1"/>
</dbReference>
<dbReference type="Proteomes" id="UP001233999">
    <property type="component" value="Unassembled WGS sequence"/>
</dbReference>
<evidence type="ECO:0000256" key="4">
    <source>
        <dbReference type="ARBA" id="ARBA00022801"/>
    </source>
</evidence>
<dbReference type="SUPFAM" id="SSF52141">
    <property type="entry name" value="Uracil-DNA glycosylase-like"/>
    <property type="match status" value="1"/>
</dbReference>
<keyword evidence="3" id="KW-0227">DNA damage</keyword>
<dbReference type="InterPro" id="IPR039134">
    <property type="entry name" value="SMUG1"/>
</dbReference>
<evidence type="ECO:0000256" key="7">
    <source>
        <dbReference type="ARBA" id="ARBA00023242"/>
    </source>
</evidence>
<feature type="non-terminal residue" evidence="9">
    <location>
        <position position="1"/>
    </location>
</feature>
<comment type="similarity">
    <text evidence="2">Belongs to the uracil-DNA glycosylase (UDG) superfamily. SMUG1 family.</text>
</comment>
<dbReference type="Gene3D" id="3.40.470.10">
    <property type="entry name" value="Uracil-DNA glycosylase-like domain"/>
    <property type="match status" value="1"/>
</dbReference>
<dbReference type="GO" id="GO:0006284">
    <property type="term" value="P:base-excision repair"/>
    <property type="evidence" value="ECO:0007669"/>
    <property type="project" value="InterPro"/>
</dbReference>
<accession>A0AAD8ERQ3</accession>
<organism evidence="9 10">
    <name type="scientific">Diploptera punctata</name>
    <name type="common">Pacific beetle cockroach</name>
    <dbReference type="NCBI Taxonomy" id="6984"/>
    <lineage>
        <taxon>Eukaryota</taxon>
        <taxon>Metazoa</taxon>
        <taxon>Ecdysozoa</taxon>
        <taxon>Arthropoda</taxon>
        <taxon>Hexapoda</taxon>
        <taxon>Insecta</taxon>
        <taxon>Pterygota</taxon>
        <taxon>Neoptera</taxon>
        <taxon>Polyneoptera</taxon>
        <taxon>Dictyoptera</taxon>
        <taxon>Blattodea</taxon>
        <taxon>Blaberoidea</taxon>
        <taxon>Blaberidae</taxon>
        <taxon>Diplopterinae</taxon>
        <taxon>Diploptera</taxon>
    </lineage>
</organism>
<feature type="domain" description="Uracil-DNA glycosylase-like" evidence="8">
    <location>
        <begin position="63"/>
        <end position="251"/>
    </location>
</feature>
<dbReference type="GO" id="GO:0005634">
    <property type="term" value="C:nucleus"/>
    <property type="evidence" value="ECO:0007669"/>
    <property type="project" value="UniProtKB-SubCell"/>
</dbReference>
<evidence type="ECO:0000256" key="1">
    <source>
        <dbReference type="ARBA" id="ARBA00004123"/>
    </source>
</evidence>